<reference evidence="4 5" key="1">
    <citation type="submission" date="2018-09" db="EMBL/GenBank/DDBJ databases">
        <title>Metagenome Assembled Genomes from an Advanced Water Purification Facility.</title>
        <authorList>
            <person name="Stamps B.W."/>
            <person name="Spear J.R."/>
        </authorList>
    </citation>
    <scope>NUCLEOTIDE SEQUENCE [LARGE SCALE GENOMIC DNA]</scope>
    <source>
        <strain evidence="4">Bin_27_1</strain>
    </source>
</reference>
<comment type="caution">
    <text evidence="4">The sequence shown here is derived from an EMBL/GenBank/DDBJ whole genome shotgun (WGS) entry which is preliminary data.</text>
</comment>
<evidence type="ECO:0000259" key="3">
    <source>
        <dbReference type="PROSITE" id="PS50263"/>
    </source>
</evidence>
<accession>A0A5C7S6J7</accession>
<evidence type="ECO:0000256" key="1">
    <source>
        <dbReference type="ARBA" id="ARBA00010613"/>
    </source>
</evidence>
<dbReference type="InterPro" id="IPR001110">
    <property type="entry name" value="UPF0012_CS"/>
</dbReference>
<keyword evidence="2 4" id="KW-0378">Hydrolase</keyword>
<dbReference type="InterPro" id="IPR045254">
    <property type="entry name" value="Nit1/2_C-N_Hydrolase"/>
</dbReference>
<proteinExistence type="inferred from homology"/>
<evidence type="ECO:0000256" key="2">
    <source>
        <dbReference type="ARBA" id="ARBA00022801"/>
    </source>
</evidence>
<dbReference type="PANTHER" id="PTHR23088:SF27">
    <property type="entry name" value="DEAMINATED GLUTATHIONE AMIDASE"/>
    <property type="match status" value="1"/>
</dbReference>
<evidence type="ECO:0000313" key="4">
    <source>
        <dbReference type="EMBL" id="TXH78585.1"/>
    </source>
</evidence>
<dbReference type="SUPFAM" id="SSF56317">
    <property type="entry name" value="Carbon-nitrogen hydrolase"/>
    <property type="match status" value="1"/>
</dbReference>
<dbReference type="Pfam" id="PF00795">
    <property type="entry name" value="CN_hydrolase"/>
    <property type="match status" value="1"/>
</dbReference>
<name>A0A5C7S6J7_THASP</name>
<feature type="domain" description="CN hydrolase" evidence="3">
    <location>
        <begin position="7"/>
        <end position="252"/>
    </location>
</feature>
<dbReference type="InterPro" id="IPR036526">
    <property type="entry name" value="C-N_Hydrolase_sf"/>
</dbReference>
<protein>
    <submittedName>
        <fullName evidence="4">Carbon-nitrogen hydrolase family protein</fullName>
    </submittedName>
</protein>
<sequence length="271" mass="29355">MTSSQACRIAAVQMVSGPEVGANLVEADRLIGEAATAGARLVVLPEYFPLISPDETAKIAIRERDGEGPIQAFLREAARRHKVWLIGGSCPLVADVPDKVRNTTLVFDDTGRRVARYDKIHLFGFQKGSERYDESATIEAGSDVVTFESPCGSVGLSICYDLRFPELYGAMGEVDLIVVPAAFTYTTGRAHWEVLLRARAIENQCYVLASAQGGRHPGGRRTWGDSLIIDPWGEVVARLAEGPGVVVADLDPARIAEVRASLPALKHRKIS</sequence>
<dbReference type="PROSITE" id="PS50263">
    <property type="entry name" value="CN_HYDROLASE"/>
    <property type="match status" value="1"/>
</dbReference>
<dbReference type="AlphaFoldDB" id="A0A5C7S6J7"/>
<comment type="similarity">
    <text evidence="1">Belongs to the carbon-nitrogen hydrolase superfamily. NIT1/NIT2 family.</text>
</comment>
<dbReference type="PANTHER" id="PTHR23088">
    <property type="entry name" value="NITRILASE-RELATED"/>
    <property type="match status" value="1"/>
</dbReference>
<dbReference type="Proteomes" id="UP000321192">
    <property type="component" value="Unassembled WGS sequence"/>
</dbReference>
<dbReference type="RefSeq" id="WP_276662480.1">
    <property type="nucleotide sequence ID" value="NZ_SSFD01000383.1"/>
</dbReference>
<dbReference type="GO" id="GO:0016811">
    <property type="term" value="F:hydrolase activity, acting on carbon-nitrogen (but not peptide) bonds, in linear amides"/>
    <property type="evidence" value="ECO:0007669"/>
    <property type="project" value="InterPro"/>
</dbReference>
<gene>
    <name evidence="4" type="ORF">E6Q80_22390</name>
</gene>
<evidence type="ECO:0000313" key="5">
    <source>
        <dbReference type="Proteomes" id="UP000321192"/>
    </source>
</evidence>
<dbReference type="PROSITE" id="PS01227">
    <property type="entry name" value="UPF0012"/>
    <property type="match status" value="1"/>
</dbReference>
<dbReference type="InterPro" id="IPR003010">
    <property type="entry name" value="C-N_Hydrolase"/>
</dbReference>
<organism evidence="4 5">
    <name type="scientific">Thauera aminoaromatica</name>
    <dbReference type="NCBI Taxonomy" id="164330"/>
    <lineage>
        <taxon>Bacteria</taxon>
        <taxon>Pseudomonadati</taxon>
        <taxon>Pseudomonadota</taxon>
        <taxon>Betaproteobacteria</taxon>
        <taxon>Rhodocyclales</taxon>
        <taxon>Zoogloeaceae</taxon>
        <taxon>Thauera</taxon>
    </lineage>
</organism>
<dbReference type="CDD" id="cd07572">
    <property type="entry name" value="nit"/>
    <property type="match status" value="1"/>
</dbReference>
<dbReference type="Gene3D" id="3.60.110.10">
    <property type="entry name" value="Carbon-nitrogen hydrolase"/>
    <property type="match status" value="1"/>
</dbReference>
<dbReference type="EMBL" id="SSFD01000383">
    <property type="protein sequence ID" value="TXH78585.1"/>
    <property type="molecule type" value="Genomic_DNA"/>
</dbReference>